<evidence type="ECO:0000256" key="12">
    <source>
        <dbReference type="PROSITE-ProRule" id="PRU00042"/>
    </source>
</evidence>
<dbReference type="InterPro" id="IPR013087">
    <property type="entry name" value="Znf_C2H2_type"/>
</dbReference>
<dbReference type="FunFam" id="3.30.160.60:FF:001098">
    <property type="entry name" value="Ras responsive element binding protein 1"/>
    <property type="match status" value="1"/>
</dbReference>
<feature type="region of interest" description="Disordered" evidence="13">
    <location>
        <begin position="88"/>
        <end position="125"/>
    </location>
</feature>
<feature type="compositionally biased region" description="Low complexity" evidence="13">
    <location>
        <begin position="1011"/>
        <end position="1027"/>
    </location>
</feature>
<dbReference type="GeneID" id="114788084"/>
<feature type="domain" description="C2H2-type" evidence="14">
    <location>
        <begin position="1498"/>
        <end position="1525"/>
    </location>
</feature>
<feature type="region of interest" description="Disordered" evidence="13">
    <location>
        <begin position="1057"/>
        <end position="1112"/>
    </location>
</feature>
<feature type="region of interest" description="Disordered" evidence="13">
    <location>
        <begin position="207"/>
        <end position="249"/>
    </location>
</feature>
<feature type="compositionally biased region" description="Polar residues" evidence="13">
    <location>
        <begin position="884"/>
        <end position="894"/>
    </location>
</feature>
<protein>
    <recommendedName>
        <fullName evidence="11">Ras-responsive element-binding protein 1</fullName>
    </recommendedName>
</protein>
<dbReference type="InterPro" id="IPR052795">
    <property type="entry name" value="RREB1"/>
</dbReference>
<feature type="compositionally biased region" description="Basic and acidic residues" evidence="13">
    <location>
        <begin position="46"/>
        <end position="61"/>
    </location>
</feature>
<dbReference type="FunFam" id="3.30.160.60:FF:000100">
    <property type="entry name" value="Zinc finger 45-like"/>
    <property type="match status" value="1"/>
</dbReference>
<feature type="domain" description="C2H2-type" evidence="14">
    <location>
        <begin position="130"/>
        <end position="157"/>
    </location>
</feature>
<feature type="compositionally biased region" description="Low complexity" evidence="13">
    <location>
        <begin position="97"/>
        <end position="113"/>
    </location>
</feature>
<keyword evidence="16" id="KW-1185">Reference proteome</keyword>
<evidence type="ECO:0000259" key="14">
    <source>
        <dbReference type="PROSITE" id="PS50157"/>
    </source>
</evidence>
<evidence type="ECO:0000256" key="8">
    <source>
        <dbReference type="ARBA" id="ARBA00023125"/>
    </source>
</evidence>
<feature type="compositionally biased region" description="Polar residues" evidence="13">
    <location>
        <begin position="652"/>
        <end position="662"/>
    </location>
</feature>
<dbReference type="FunFam" id="3.30.160.60:FF:000487">
    <property type="entry name" value="ras-responsive element-binding protein 1 isoform X1"/>
    <property type="match status" value="1"/>
</dbReference>
<dbReference type="PROSITE" id="PS00028">
    <property type="entry name" value="ZINC_FINGER_C2H2_1"/>
    <property type="match status" value="15"/>
</dbReference>
<keyword evidence="4" id="KW-0677">Repeat</keyword>
<dbReference type="GO" id="GO:0051094">
    <property type="term" value="P:positive regulation of developmental process"/>
    <property type="evidence" value="ECO:0007669"/>
    <property type="project" value="UniProtKB-ARBA"/>
</dbReference>
<feature type="domain" description="C2H2-type" evidence="14">
    <location>
        <begin position="1388"/>
        <end position="1415"/>
    </location>
</feature>
<evidence type="ECO:0000256" key="13">
    <source>
        <dbReference type="SAM" id="MobiDB-lite"/>
    </source>
</evidence>
<feature type="compositionally biased region" description="Low complexity" evidence="13">
    <location>
        <begin position="1590"/>
        <end position="1602"/>
    </location>
</feature>
<dbReference type="PROSITE" id="PS50157">
    <property type="entry name" value="ZINC_FINGER_C2H2_2"/>
    <property type="match status" value="15"/>
</dbReference>
<feature type="domain" description="C2H2-type" evidence="14">
    <location>
        <begin position="161"/>
        <end position="188"/>
    </location>
</feature>
<feature type="region of interest" description="Disordered" evidence="13">
    <location>
        <begin position="1140"/>
        <end position="1184"/>
    </location>
</feature>
<feature type="region of interest" description="Disordered" evidence="13">
    <location>
        <begin position="884"/>
        <end position="918"/>
    </location>
</feature>
<feature type="region of interest" description="Disordered" evidence="13">
    <location>
        <begin position="1244"/>
        <end position="1366"/>
    </location>
</feature>
<feature type="compositionally biased region" description="Basic and acidic residues" evidence="13">
    <location>
        <begin position="420"/>
        <end position="439"/>
    </location>
</feature>
<keyword evidence="9" id="KW-0804">Transcription</keyword>
<evidence type="ECO:0000313" key="15">
    <source>
        <dbReference type="Ensembl" id="ENSDCDP00010000761.1"/>
    </source>
</evidence>
<feature type="compositionally biased region" description="Polar residues" evidence="13">
    <location>
        <begin position="578"/>
        <end position="588"/>
    </location>
</feature>
<dbReference type="GO" id="GO:0000978">
    <property type="term" value="F:RNA polymerase II cis-regulatory region sequence-specific DNA binding"/>
    <property type="evidence" value="ECO:0007669"/>
    <property type="project" value="TreeGrafter"/>
</dbReference>
<dbReference type="PANTHER" id="PTHR46451">
    <property type="entry name" value="RAS-RESPONSIVE ELEMENT-BINDING PROTEIN 1"/>
    <property type="match status" value="1"/>
</dbReference>
<feature type="compositionally biased region" description="Low complexity" evidence="13">
    <location>
        <begin position="637"/>
        <end position="646"/>
    </location>
</feature>
<evidence type="ECO:0000256" key="3">
    <source>
        <dbReference type="ARBA" id="ARBA00022723"/>
    </source>
</evidence>
<dbReference type="RefSeq" id="XP_028832081.1">
    <property type="nucleotide sequence ID" value="XM_028976248.1"/>
</dbReference>
<dbReference type="InterPro" id="IPR036236">
    <property type="entry name" value="Znf_C2H2_sf"/>
</dbReference>
<proteinExistence type="inferred from homology"/>
<feature type="compositionally biased region" description="Polar residues" evidence="13">
    <location>
        <begin position="610"/>
        <end position="621"/>
    </location>
</feature>
<evidence type="ECO:0000256" key="7">
    <source>
        <dbReference type="ARBA" id="ARBA00023015"/>
    </source>
</evidence>
<feature type="domain" description="C2H2-type" evidence="14">
    <location>
        <begin position="836"/>
        <end position="864"/>
    </location>
</feature>
<feature type="compositionally biased region" description="Basic and acidic residues" evidence="13">
    <location>
        <begin position="1152"/>
        <end position="1171"/>
    </location>
</feature>
<dbReference type="GO" id="GO:0001228">
    <property type="term" value="F:DNA-binding transcription activator activity, RNA polymerase II-specific"/>
    <property type="evidence" value="ECO:0007669"/>
    <property type="project" value="TreeGrafter"/>
</dbReference>
<reference evidence="15" key="3">
    <citation type="submission" date="2025-09" db="UniProtKB">
        <authorList>
            <consortium name="Ensembl"/>
        </authorList>
    </citation>
    <scope>IDENTIFICATION</scope>
</reference>
<organism evidence="15 16">
    <name type="scientific">Denticeps clupeoides</name>
    <name type="common">denticle herring</name>
    <dbReference type="NCBI Taxonomy" id="299321"/>
    <lineage>
        <taxon>Eukaryota</taxon>
        <taxon>Metazoa</taxon>
        <taxon>Chordata</taxon>
        <taxon>Craniata</taxon>
        <taxon>Vertebrata</taxon>
        <taxon>Euteleostomi</taxon>
        <taxon>Actinopterygii</taxon>
        <taxon>Neopterygii</taxon>
        <taxon>Teleostei</taxon>
        <taxon>Clupei</taxon>
        <taxon>Clupeiformes</taxon>
        <taxon>Denticipitoidei</taxon>
        <taxon>Denticipitidae</taxon>
        <taxon>Denticeps</taxon>
    </lineage>
</organism>
<evidence type="ECO:0000256" key="9">
    <source>
        <dbReference type="ARBA" id="ARBA00023163"/>
    </source>
</evidence>
<dbReference type="FunFam" id="3.30.160.60:FF:000599">
    <property type="entry name" value="ras-responsive element-binding protein 1 isoform X1"/>
    <property type="match status" value="1"/>
</dbReference>
<dbReference type="FunFam" id="3.30.160.60:FF:001788">
    <property type="entry name" value="ras-responsive element-binding protein 1"/>
    <property type="match status" value="1"/>
</dbReference>
<comment type="similarity">
    <text evidence="2">Belongs to the krueppel C2H2-type zinc-finger protein family.</text>
</comment>
<keyword evidence="7" id="KW-0805">Transcription regulation</keyword>
<feature type="region of interest" description="Disordered" evidence="13">
    <location>
        <begin position="1541"/>
        <end position="1680"/>
    </location>
</feature>
<feature type="compositionally biased region" description="Basic residues" evidence="13">
    <location>
        <begin position="227"/>
        <end position="237"/>
    </location>
</feature>
<feature type="domain" description="C2H2-type" evidence="14">
    <location>
        <begin position="806"/>
        <end position="830"/>
    </location>
</feature>
<dbReference type="GO" id="GO:0005634">
    <property type="term" value="C:nucleus"/>
    <property type="evidence" value="ECO:0007669"/>
    <property type="project" value="UniProtKB-SubCell"/>
</dbReference>
<feature type="region of interest" description="Disordered" evidence="13">
    <location>
        <begin position="403"/>
        <end position="439"/>
    </location>
</feature>
<dbReference type="GO" id="GO:0000122">
    <property type="term" value="P:negative regulation of transcription by RNA polymerase II"/>
    <property type="evidence" value="ECO:0007669"/>
    <property type="project" value="UniProtKB-ARBA"/>
</dbReference>
<dbReference type="Proteomes" id="UP000694580">
    <property type="component" value="Chromosome 4"/>
</dbReference>
<comment type="subcellular location">
    <subcellularLocation>
        <location evidence="1">Nucleus</location>
    </subcellularLocation>
</comment>
<keyword evidence="6" id="KW-0862">Zinc</keyword>
<evidence type="ECO:0000256" key="11">
    <source>
        <dbReference type="ARBA" id="ARBA00072640"/>
    </source>
</evidence>
<evidence type="ECO:0000256" key="6">
    <source>
        <dbReference type="ARBA" id="ARBA00022833"/>
    </source>
</evidence>
<feature type="region of interest" description="Disordered" evidence="13">
    <location>
        <begin position="1000"/>
        <end position="1029"/>
    </location>
</feature>
<name>A0AAY4A0V5_9TELE</name>
<dbReference type="FunFam" id="3.30.160.60:FF:000682">
    <property type="entry name" value="ras-responsive element-binding protein 1 isoform X1"/>
    <property type="match status" value="1"/>
</dbReference>
<keyword evidence="8" id="KW-0238">DNA-binding</keyword>
<accession>A0AAY4A0V5</accession>
<feature type="domain" description="C2H2-type" evidence="14">
    <location>
        <begin position="694"/>
        <end position="721"/>
    </location>
</feature>
<evidence type="ECO:0000256" key="2">
    <source>
        <dbReference type="ARBA" id="ARBA00006991"/>
    </source>
</evidence>
<evidence type="ECO:0000256" key="4">
    <source>
        <dbReference type="ARBA" id="ARBA00022737"/>
    </source>
</evidence>
<dbReference type="Gene3D" id="3.30.160.60">
    <property type="entry name" value="Classic Zinc Finger"/>
    <property type="match status" value="11"/>
</dbReference>
<dbReference type="SMART" id="SM00355">
    <property type="entry name" value="ZnF_C2H2"/>
    <property type="match status" value="16"/>
</dbReference>
<feature type="domain" description="C2H2-type" evidence="14">
    <location>
        <begin position="1190"/>
        <end position="1217"/>
    </location>
</feature>
<feature type="compositionally biased region" description="Acidic residues" evidence="13">
    <location>
        <begin position="1559"/>
        <end position="1570"/>
    </location>
</feature>
<feature type="compositionally biased region" description="Basic and acidic residues" evidence="13">
    <location>
        <begin position="1629"/>
        <end position="1646"/>
    </location>
</feature>
<dbReference type="GO" id="GO:0008270">
    <property type="term" value="F:zinc ion binding"/>
    <property type="evidence" value="ECO:0007669"/>
    <property type="project" value="UniProtKB-KW"/>
</dbReference>
<dbReference type="FunFam" id="3.30.160.60:FF:001782">
    <property type="entry name" value="Ras-responsive element-binding protein 1a"/>
    <property type="match status" value="1"/>
</dbReference>
<feature type="region of interest" description="Disordered" evidence="13">
    <location>
        <begin position="1412"/>
        <end position="1497"/>
    </location>
</feature>
<dbReference type="FunFam" id="3.30.160.60:FF:000507">
    <property type="entry name" value="ras-responsive element-binding protein 1 isoform X2"/>
    <property type="match status" value="1"/>
</dbReference>
<feature type="region of interest" description="Disordered" evidence="13">
    <location>
        <begin position="578"/>
        <end position="662"/>
    </location>
</feature>
<evidence type="ECO:0000256" key="5">
    <source>
        <dbReference type="ARBA" id="ARBA00022771"/>
    </source>
</evidence>
<dbReference type="Pfam" id="PF13894">
    <property type="entry name" value="zf-C2H2_4"/>
    <property type="match status" value="1"/>
</dbReference>
<dbReference type="PANTHER" id="PTHR46451:SF1">
    <property type="entry name" value="RAS-RESPONSIVE ELEMENT-BINDING PROTEIN 1"/>
    <property type="match status" value="1"/>
</dbReference>
<feature type="compositionally biased region" description="Polar residues" evidence="13">
    <location>
        <begin position="1264"/>
        <end position="1273"/>
    </location>
</feature>
<feature type="compositionally biased region" description="Basic and acidic residues" evidence="13">
    <location>
        <begin position="1466"/>
        <end position="1482"/>
    </location>
</feature>
<feature type="domain" description="C2H2-type" evidence="14">
    <location>
        <begin position="1218"/>
        <end position="1241"/>
    </location>
</feature>
<dbReference type="Ensembl" id="ENSDCDT00010000791.1">
    <property type="protein sequence ID" value="ENSDCDP00010000761.1"/>
    <property type="gene ID" value="ENSDCDG00010000423.1"/>
</dbReference>
<feature type="domain" description="C2H2-type" evidence="14">
    <location>
        <begin position="273"/>
        <end position="300"/>
    </location>
</feature>
<feature type="domain" description="C2H2-type" evidence="14">
    <location>
        <begin position="722"/>
        <end position="749"/>
    </location>
</feature>
<keyword evidence="5 12" id="KW-0863">Zinc-finger</keyword>
<dbReference type="GeneTree" id="ENSGT00940000157533"/>
<feature type="domain" description="C2H2-type" evidence="14">
    <location>
        <begin position="189"/>
        <end position="216"/>
    </location>
</feature>
<dbReference type="Pfam" id="PF13912">
    <property type="entry name" value="zf-C2H2_6"/>
    <property type="match status" value="2"/>
</dbReference>
<feature type="domain" description="C2H2-type" evidence="14">
    <location>
        <begin position="1526"/>
        <end position="1553"/>
    </location>
</feature>
<feature type="domain" description="C2H2-type" evidence="14">
    <location>
        <begin position="381"/>
        <end position="408"/>
    </location>
</feature>
<dbReference type="RefSeq" id="XP_028832082.1">
    <property type="nucleotide sequence ID" value="XM_028976249.1"/>
</dbReference>
<dbReference type="Pfam" id="PF00096">
    <property type="entry name" value="zf-C2H2"/>
    <property type="match status" value="7"/>
</dbReference>
<feature type="compositionally biased region" description="Polar residues" evidence="13">
    <location>
        <begin position="1603"/>
        <end position="1621"/>
    </location>
</feature>
<dbReference type="FunFam" id="3.30.160.60:FF:003009">
    <property type="entry name" value="Ras-responsive element binding protein, putative"/>
    <property type="match status" value="1"/>
</dbReference>
<dbReference type="SUPFAM" id="SSF57667">
    <property type="entry name" value="beta-beta-alpha zinc fingers"/>
    <property type="match status" value="8"/>
</dbReference>
<gene>
    <name evidence="15" type="primary">rreb1b</name>
</gene>
<dbReference type="FunFam" id="3.30.160.60:FF:003785">
    <property type="entry name" value="Ras-responsive element-binding protein 1b"/>
    <property type="match status" value="1"/>
</dbReference>
<evidence type="ECO:0000256" key="1">
    <source>
        <dbReference type="ARBA" id="ARBA00004123"/>
    </source>
</evidence>
<dbReference type="FunFam" id="3.30.160.60:FF:002109">
    <property type="entry name" value="ras-responsive element-binding protein 1 isoform X1"/>
    <property type="match status" value="1"/>
</dbReference>
<sequence>MDGSSAEEKCAPDTAGAAVTEAMVQSNGAGKDLQALSRKMQNETQEDAKVVSMESEKKGDVEEFRVKEEDEGQDLTPINSMMSTVMNAGQINGGMNSVSSTTPTKSPSKSPSVNRTGRRNQEVKEDRSTFICPLCDKNCMTQHQLTMHIRQHNTDSGNTDHACSICGKSLSSASSLDRHMLVHSGERPYKCRVCGQTFTTNGNMHRHMKIHDKEPSSALTASPPSPSKRRRNSAKRKLSIDEDLDQDSQIPTKKVMKEGEIDVVVGKSEEELLHCPICFKTFICKYGLESHMETHPDNTLKCNICCITFRNHRGLLRHNSVIHKQLPTDPSGQPFIQSNPSVPLGFSDLAFIDFSCQKFPQIAQVWCETNLRRCSSKFHRFVCEVCNKAFPLQVSLDLHTATHKSRDEDDSLTAGSDATSDGHKDTTNDKGGDKSHKDTEIAENGKKMGFMESLGLQHNSQIKAVQSDEEIQQAILDSIRVIRVEPSASHLPQEASCSLSLPILEPFTIQGLSQCNTLSFLSLQPVQRGFVISPESGLMVRHISNQAELADIQQIVKMATSVASKIPPLAKAPDHLQQMDTKQMSSLKSKPPVTPRSTVGTSTPPPLVMNAQQASPGCTSPNLPPPTSHLLRTRKQSSSSSSSSSSSPPPNNQGYNWENKQTVTTVTPYDISSDITKCEDTGKERKKSPAKAEYPCRFCTQVFSFPAGLQAHMRHHLGTSPYQCSICSYAAPDKATLIRHLRTHSGERPYVCRLCHYPFTVKANCERHLRKKHMKNTRKEIEKNIEYVTSSDTSGIISAAPDLLENTCCYCGEDLKSYRSLQIHLRMHNGCPRKPYECRLCGATFLAKRNCIHHLLKQHSEIPEKEIEEHIVTLAPLAQTAVQSNQPVPSSNGLHLSGIPQPFKEDSSPCSVDTEQDQPLDFSSKTHIKQEASPSTLPSAYDCPVEPIDLSIPKGPERKKMKSELVDPVSVLSLSAEIKKEQSSTSANQAMENSSLHNLHQMSSPQLNSGLARPSAKLKPLLPKPSRVSNSVEHAPLASIAQIISSVTAPQALLKTGRKTNNPCTGDTDALNDQKFPMLSISPGPTVEDSSTESSRRRGKKRPAQEICDSALNIDLESSGEFPSVERMLATTDTNRFSAYLQPSQVDPAPEEVERQTFSEEEKEGKEDKPKTRPQNKGKKNAYSNSVQKMTCPYCPRVFPWASSLQRHMLTHTGQKPYPCSKCDAFFSTKSNCERHLLRKHGVANRVLQQNGPQPKNKADDRSQGSAESNSDTEPGITASASDVEINPQDPKDSANTQELVTGCQPEPVTTETPERHAEPENSQPNNSEMENMDINNDDSSQCNESLEQNLTSNPVDTEPSAAEQQQLPVALCSTVNPESNSPDEFQHTCTTCKKSFRQAAILTRHMKVHLQEAQAEDSGRKNRGQYRQSPGTLPKTCAELESGASEKEFDGSSVETSGAEEEDRDKDREDRSDEEESKSADGENGVEPGGKADKRKKICSVCSKRFWSLQDLTRHIRSHTGERPYKCQTCERTFTLKHSLVRHQRIHQKPHDSKGNEAEEEEEEDDEGSEPMPKDETGPDPAETAQCPSGSESESAVVGGSNPISDNENESSEVNHTSSGEVEDGDPEQEKGDAEGKDSDEELKTDAIFSECPPVSADRTSEDHGDGVEEAQSEPGPVE</sequence>
<reference evidence="15 16" key="1">
    <citation type="submission" date="2020-06" db="EMBL/GenBank/DDBJ databases">
        <authorList>
            <consortium name="Wellcome Sanger Institute Data Sharing"/>
        </authorList>
    </citation>
    <scope>NUCLEOTIDE SEQUENCE [LARGE SCALE GENOMIC DNA]</scope>
</reference>
<evidence type="ECO:0000313" key="16">
    <source>
        <dbReference type="Proteomes" id="UP000694580"/>
    </source>
</evidence>
<evidence type="ECO:0000256" key="10">
    <source>
        <dbReference type="ARBA" id="ARBA00023242"/>
    </source>
</evidence>
<keyword evidence="10" id="KW-0539">Nucleus</keyword>
<feature type="compositionally biased region" description="Polar residues" evidence="13">
    <location>
        <begin position="1000"/>
        <end position="1009"/>
    </location>
</feature>
<feature type="domain" description="C2H2-type" evidence="14">
    <location>
        <begin position="750"/>
        <end position="778"/>
    </location>
</feature>
<keyword evidence="3" id="KW-0479">Metal-binding</keyword>
<feature type="compositionally biased region" description="Polar residues" evidence="13">
    <location>
        <begin position="1321"/>
        <end position="1356"/>
    </location>
</feature>
<reference evidence="15" key="2">
    <citation type="submission" date="2025-08" db="UniProtKB">
        <authorList>
            <consortium name="Ensembl"/>
        </authorList>
    </citation>
    <scope>IDENTIFICATION</scope>
</reference>
<feature type="region of interest" description="Disordered" evidence="13">
    <location>
        <begin position="37"/>
        <end position="61"/>
    </location>
</feature>